<dbReference type="RefSeq" id="WP_089331888.1">
    <property type="nucleotide sequence ID" value="NZ_FZNS01000002.1"/>
</dbReference>
<keyword evidence="3" id="KW-1185">Reference proteome</keyword>
<dbReference type="Proteomes" id="UP000198310">
    <property type="component" value="Unassembled WGS sequence"/>
</dbReference>
<sequence length="387" mass="41953">MVSLPEYDVLIVGAGPAGTACALALAGSGLRVALVDQAQFPRDKVCGDAIPGPTLKALARLNPAFATELRALTQEHRTDVRQSRIVTSRGTKLSIAWQAPAFNSPRLHFDAALLTLVRQHTPTVVLEGSPVKTVHADEHGVSVRLAGNAHPPLTAHLVVGCDGANSVVARCLAPWPLNRAQHCAAVRAYYTGITEAPATTSDFLFLRRYRAGYCWVFPVGDGTYNVGFGMLSAEISQQHVNLREVLDELLRTHPDLAPRFREARRLGPVQGFGLPLGGSARPVVGPRALLCGDAAALIDPLQGHGIDKAVMSGVLAAEHVRRCCQSQQFGAAALEPYAQALHRRLGRDLARRYQLMRWLARAPWLVEVACWVARVRKVRQWLVRAVG</sequence>
<dbReference type="AlphaFoldDB" id="A0A238W436"/>
<evidence type="ECO:0000259" key="1">
    <source>
        <dbReference type="Pfam" id="PF01494"/>
    </source>
</evidence>
<dbReference type="NCBIfam" id="TIGR02032">
    <property type="entry name" value="GG-red-SF"/>
    <property type="match status" value="1"/>
</dbReference>
<name>A0A238W436_9BACT</name>
<dbReference type="InterPro" id="IPR050407">
    <property type="entry name" value="Geranylgeranyl_reductase"/>
</dbReference>
<proteinExistence type="predicted"/>
<organism evidence="2 3">
    <name type="scientific">Hymenobacter mucosus</name>
    <dbReference type="NCBI Taxonomy" id="1411120"/>
    <lineage>
        <taxon>Bacteria</taxon>
        <taxon>Pseudomonadati</taxon>
        <taxon>Bacteroidota</taxon>
        <taxon>Cytophagia</taxon>
        <taxon>Cytophagales</taxon>
        <taxon>Hymenobacteraceae</taxon>
        <taxon>Hymenobacter</taxon>
    </lineage>
</organism>
<dbReference type="PANTHER" id="PTHR42685">
    <property type="entry name" value="GERANYLGERANYL DIPHOSPHATE REDUCTASE"/>
    <property type="match status" value="1"/>
</dbReference>
<accession>A0A238W436</accession>
<dbReference type="PANTHER" id="PTHR42685:SF22">
    <property type="entry name" value="CONDITIONED MEDIUM FACTOR RECEPTOR 1"/>
    <property type="match status" value="1"/>
</dbReference>
<evidence type="ECO:0000313" key="3">
    <source>
        <dbReference type="Proteomes" id="UP000198310"/>
    </source>
</evidence>
<dbReference type="GO" id="GO:0016628">
    <property type="term" value="F:oxidoreductase activity, acting on the CH-CH group of donors, NAD or NADP as acceptor"/>
    <property type="evidence" value="ECO:0007669"/>
    <property type="project" value="InterPro"/>
</dbReference>
<dbReference type="PRINTS" id="PR00420">
    <property type="entry name" value="RNGMNOXGNASE"/>
</dbReference>
<dbReference type="SUPFAM" id="SSF51905">
    <property type="entry name" value="FAD/NAD(P)-binding domain"/>
    <property type="match status" value="1"/>
</dbReference>
<dbReference type="Gene3D" id="3.50.50.60">
    <property type="entry name" value="FAD/NAD(P)-binding domain"/>
    <property type="match status" value="1"/>
</dbReference>
<protein>
    <submittedName>
        <fullName evidence="2">Geranylgeranyl reductase family</fullName>
    </submittedName>
</protein>
<feature type="domain" description="FAD-binding" evidence="1">
    <location>
        <begin position="6"/>
        <end position="172"/>
    </location>
</feature>
<evidence type="ECO:0000313" key="2">
    <source>
        <dbReference type="EMBL" id="SNR41322.1"/>
    </source>
</evidence>
<dbReference type="EMBL" id="FZNS01000002">
    <property type="protein sequence ID" value="SNR41322.1"/>
    <property type="molecule type" value="Genomic_DNA"/>
</dbReference>
<dbReference type="InterPro" id="IPR011777">
    <property type="entry name" value="Geranylgeranyl_Rdtase_fam"/>
</dbReference>
<dbReference type="GO" id="GO:0071949">
    <property type="term" value="F:FAD binding"/>
    <property type="evidence" value="ECO:0007669"/>
    <property type="project" value="InterPro"/>
</dbReference>
<gene>
    <name evidence="2" type="ORF">SAMN06269173_102213</name>
</gene>
<dbReference type="InterPro" id="IPR002938">
    <property type="entry name" value="FAD-bd"/>
</dbReference>
<reference evidence="3" key="1">
    <citation type="submission" date="2017-06" db="EMBL/GenBank/DDBJ databases">
        <authorList>
            <person name="Varghese N."/>
            <person name="Submissions S."/>
        </authorList>
    </citation>
    <scope>NUCLEOTIDE SEQUENCE [LARGE SCALE GENOMIC DNA]</scope>
    <source>
        <strain evidence="3">DSM 28041</strain>
    </source>
</reference>
<dbReference type="InterPro" id="IPR036188">
    <property type="entry name" value="FAD/NAD-bd_sf"/>
</dbReference>
<dbReference type="Pfam" id="PF01494">
    <property type="entry name" value="FAD_binding_3"/>
    <property type="match status" value="1"/>
</dbReference>